<dbReference type="OrthoDB" id="1394818at2759"/>
<feature type="transmembrane region" description="Helical" evidence="4">
    <location>
        <begin position="437"/>
        <end position="459"/>
    </location>
</feature>
<evidence type="ECO:0000256" key="5">
    <source>
        <dbReference type="SAM" id="SignalP"/>
    </source>
</evidence>
<dbReference type="Gene3D" id="3.80.10.10">
    <property type="entry name" value="Ribonuclease Inhibitor"/>
    <property type="match status" value="1"/>
</dbReference>
<comment type="caution">
    <text evidence="6">The sequence shown here is derived from an EMBL/GenBank/DDBJ whole genome shotgun (WGS) entry which is preliminary data.</text>
</comment>
<dbReference type="InterPro" id="IPR001611">
    <property type="entry name" value="Leu-rich_rpt"/>
</dbReference>
<evidence type="ECO:0000256" key="1">
    <source>
        <dbReference type="ARBA" id="ARBA00022614"/>
    </source>
</evidence>
<feature type="compositionally biased region" description="Low complexity" evidence="3">
    <location>
        <begin position="521"/>
        <end position="530"/>
    </location>
</feature>
<keyword evidence="7" id="KW-1185">Reference proteome</keyword>
<sequence>MFEPVFCLIFLLITAASFVTGSLTACGYCMCERSSVSCDFGSVHDRIKPGFDLSDFIPNADSLKRVGVDPSNFEDLYVNCKNSRALVNQTLSRDMLSQFSRLKLITIVRCDLTRIEPDAFEGLYILEKFDASDNNLELLPPALFGQRTLSILKLSENPRLRLDPRVFRGLTLERLVLSRCQLTEFPLGALFPIRGLRELTLSENEIQLVPRDAQVLIANLTILYLDGNPIECTCANRWLRESVDWAKLSPSVSRISKLPTCKSPFSLMDIELTKVEPSKFLCPPPRISGVDLRMSSDSALLECSADGEASQSLTAQRIAWSYRNLAISEVTLPAPNGPRFVKTLRRRPGSLKDQLIVYASATDGHSASINVSLRWPTNPAATTTRMTPARLPADDDDKNPSVALIPEPVDDKTRPVDRHGLNQSDYYAAKQFTLLEMIVAVIGTFLTTSLAFLLCCQFARWYRRRDRKRWLPASAAGYAGATTYGYSLHHPHQTGSLSQHEYDVPRLDHQHPLHLPPPPHQQQQQPPTLPLKLPSSASVVNGGGGGIVVATAANSNEFLDFSNPRLKYNV</sequence>
<dbReference type="InterPro" id="IPR032675">
    <property type="entry name" value="LRR_dom_sf"/>
</dbReference>
<organism evidence="6 7">
    <name type="scientific">Macrostomum lignano</name>
    <dbReference type="NCBI Taxonomy" id="282301"/>
    <lineage>
        <taxon>Eukaryota</taxon>
        <taxon>Metazoa</taxon>
        <taxon>Spiralia</taxon>
        <taxon>Lophotrochozoa</taxon>
        <taxon>Platyhelminthes</taxon>
        <taxon>Rhabditophora</taxon>
        <taxon>Macrostomorpha</taxon>
        <taxon>Macrostomida</taxon>
        <taxon>Macrostomidae</taxon>
        <taxon>Macrostomum</taxon>
    </lineage>
</organism>
<keyword evidence="4" id="KW-0472">Membrane</keyword>
<gene>
    <name evidence="6" type="ORF">BOX15_Mlig012763g1</name>
</gene>
<feature type="region of interest" description="Disordered" evidence="3">
    <location>
        <begin position="382"/>
        <end position="417"/>
    </location>
</feature>
<evidence type="ECO:0000256" key="3">
    <source>
        <dbReference type="SAM" id="MobiDB-lite"/>
    </source>
</evidence>
<evidence type="ECO:0008006" key="8">
    <source>
        <dbReference type="Google" id="ProtNLM"/>
    </source>
</evidence>
<keyword evidence="4" id="KW-1133">Transmembrane helix</keyword>
<dbReference type="Proteomes" id="UP000215902">
    <property type="component" value="Unassembled WGS sequence"/>
</dbReference>
<evidence type="ECO:0000313" key="7">
    <source>
        <dbReference type="Proteomes" id="UP000215902"/>
    </source>
</evidence>
<keyword evidence="1" id="KW-0433">Leucine-rich repeat</keyword>
<reference evidence="6 7" key="1">
    <citation type="submission" date="2017-06" db="EMBL/GenBank/DDBJ databases">
        <title>A platform for efficient transgenesis in Macrostomum lignano, a flatworm model organism for stem cell research.</title>
        <authorList>
            <person name="Berezikov E."/>
        </authorList>
    </citation>
    <scope>NUCLEOTIDE SEQUENCE [LARGE SCALE GENOMIC DNA]</scope>
    <source>
        <strain evidence="6">DV1</strain>
        <tissue evidence="6">Whole organism</tissue>
    </source>
</reference>
<keyword evidence="5" id="KW-0732">Signal</keyword>
<keyword evidence="4" id="KW-0812">Transmembrane</keyword>
<feature type="compositionally biased region" description="Low complexity" evidence="3">
    <location>
        <begin position="382"/>
        <end position="391"/>
    </location>
</feature>
<protein>
    <recommendedName>
        <fullName evidence="8">Ig-like domain-containing protein</fullName>
    </recommendedName>
</protein>
<feature type="chain" id="PRO_5012040435" description="Ig-like domain-containing protein" evidence="5">
    <location>
        <begin position="22"/>
        <end position="570"/>
    </location>
</feature>
<accession>A0A267DST2</accession>
<dbReference type="Pfam" id="PF13855">
    <property type="entry name" value="LRR_8"/>
    <property type="match status" value="1"/>
</dbReference>
<dbReference type="AlphaFoldDB" id="A0A267DST2"/>
<dbReference type="EMBL" id="NIVC01003396">
    <property type="protein sequence ID" value="PAA51582.1"/>
    <property type="molecule type" value="Genomic_DNA"/>
</dbReference>
<feature type="region of interest" description="Disordered" evidence="3">
    <location>
        <begin position="508"/>
        <end position="530"/>
    </location>
</feature>
<evidence type="ECO:0000256" key="2">
    <source>
        <dbReference type="ARBA" id="ARBA00022737"/>
    </source>
</evidence>
<evidence type="ECO:0000313" key="6">
    <source>
        <dbReference type="EMBL" id="PAA51582.1"/>
    </source>
</evidence>
<dbReference type="STRING" id="282301.A0A267DST2"/>
<keyword evidence="2" id="KW-0677">Repeat</keyword>
<proteinExistence type="predicted"/>
<dbReference type="PANTHER" id="PTHR24366">
    <property type="entry name" value="IG(IMMUNOGLOBULIN) AND LRR(LEUCINE RICH REPEAT) DOMAINS"/>
    <property type="match status" value="1"/>
</dbReference>
<feature type="signal peptide" evidence="5">
    <location>
        <begin position="1"/>
        <end position="21"/>
    </location>
</feature>
<evidence type="ECO:0000256" key="4">
    <source>
        <dbReference type="SAM" id="Phobius"/>
    </source>
</evidence>
<name>A0A267DST2_9PLAT</name>
<dbReference type="SUPFAM" id="SSF52058">
    <property type="entry name" value="L domain-like"/>
    <property type="match status" value="1"/>
</dbReference>